<feature type="transmembrane region" description="Helical" evidence="1">
    <location>
        <begin position="109"/>
        <end position="133"/>
    </location>
</feature>
<name>A0A814LVU4_ADIRI</name>
<keyword evidence="1" id="KW-0472">Membrane</keyword>
<protein>
    <submittedName>
        <fullName evidence="3">Uncharacterized protein</fullName>
    </submittedName>
</protein>
<keyword evidence="1" id="KW-0812">Transmembrane</keyword>
<dbReference type="EMBL" id="CAJNOR010000575">
    <property type="protein sequence ID" value="CAF0951673.1"/>
    <property type="molecule type" value="Genomic_DNA"/>
</dbReference>
<evidence type="ECO:0000256" key="1">
    <source>
        <dbReference type="SAM" id="Phobius"/>
    </source>
</evidence>
<keyword evidence="1" id="KW-1133">Transmembrane helix</keyword>
<dbReference type="EMBL" id="CAJNOJ010000085">
    <property type="protein sequence ID" value="CAF1069415.1"/>
    <property type="molecule type" value="Genomic_DNA"/>
</dbReference>
<evidence type="ECO:0000313" key="5">
    <source>
        <dbReference type="Proteomes" id="UP000663852"/>
    </source>
</evidence>
<dbReference type="Proteomes" id="UP000663828">
    <property type="component" value="Unassembled WGS sequence"/>
</dbReference>
<evidence type="ECO:0000313" key="2">
    <source>
        <dbReference type="EMBL" id="CAF0951673.1"/>
    </source>
</evidence>
<dbReference type="AlphaFoldDB" id="A0A814LVU4"/>
<keyword evidence="4" id="KW-1185">Reference proteome</keyword>
<evidence type="ECO:0000313" key="3">
    <source>
        <dbReference type="EMBL" id="CAF1069415.1"/>
    </source>
</evidence>
<accession>A0A814LVU4</accession>
<sequence length="155" mass="17352">MQSTHIHPDENFVAGFDWKLATSLLVFCYSEKKKYHSMKLKKCFSALTLFEKTTSFFQLTAELNIVSDFSSRRMSTSVSPDVEINTVLPSTQPKTFLKLIKKRALPPRIAVIILCSVVIGAIGAVNLVVFVFFNHEQSSTTTTRATLRNSTMPAT</sequence>
<organism evidence="3 5">
    <name type="scientific">Adineta ricciae</name>
    <name type="common">Rotifer</name>
    <dbReference type="NCBI Taxonomy" id="249248"/>
    <lineage>
        <taxon>Eukaryota</taxon>
        <taxon>Metazoa</taxon>
        <taxon>Spiralia</taxon>
        <taxon>Gnathifera</taxon>
        <taxon>Rotifera</taxon>
        <taxon>Eurotatoria</taxon>
        <taxon>Bdelloidea</taxon>
        <taxon>Adinetida</taxon>
        <taxon>Adinetidae</taxon>
        <taxon>Adineta</taxon>
    </lineage>
</organism>
<proteinExistence type="predicted"/>
<gene>
    <name evidence="3" type="ORF">EDS130_LOCUS18357</name>
    <name evidence="2" type="ORF">XAT740_LOCUS10699</name>
</gene>
<comment type="caution">
    <text evidence="3">The sequence shown here is derived from an EMBL/GenBank/DDBJ whole genome shotgun (WGS) entry which is preliminary data.</text>
</comment>
<evidence type="ECO:0000313" key="4">
    <source>
        <dbReference type="Proteomes" id="UP000663828"/>
    </source>
</evidence>
<reference evidence="3" key="1">
    <citation type="submission" date="2021-02" db="EMBL/GenBank/DDBJ databases">
        <authorList>
            <person name="Nowell W R."/>
        </authorList>
    </citation>
    <scope>NUCLEOTIDE SEQUENCE</scope>
</reference>
<dbReference type="Proteomes" id="UP000663852">
    <property type="component" value="Unassembled WGS sequence"/>
</dbReference>